<feature type="domain" description="YgxA-like substrate binding" evidence="3">
    <location>
        <begin position="120"/>
        <end position="218"/>
    </location>
</feature>
<feature type="domain" description="YgxA-like helix-turn-helix" evidence="2">
    <location>
        <begin position="224"/>
        <end position="287"/>
    </location>
</feature>
<dbReference type="RefSeq" id="WP_121205077.1">
    <property type="nucleotide sequence ID" value="NZ_RBZP01000013.1"/>
</dbReference>
<dbReference type="Gene3D" id="3.30.460.10">
    <property type="entry name" value="Beta Polymerase, domain 2"/>
    <property type="match status" value="1"/>
</dbReference>
<name>A0A494ZZD4_9BACI</name>
<dbReference type="Proteomes" id="UP000269301">
    <property type="component" value="Unassembled WGS sequence"/>
</dbReference>
<proteinExistence type="predicted"/>
<dbReference type="InterPro" id="IPR054515">
    <property type="entry name" value="YgxA-like_substrate-bd"/>
</dbReference>
<evidence type="ECO:0000259" key="1">
    <source>
        <dbReference type="Pfam" id="PF14540"/>
    </source>
</evidence>
<evidence type="ECO:0000313" key="5">
    <source>
        <dbReference type="Proteomes" id="UP000269301"/>
    </source>
</evidence>
<sequence>MENFLRPIYQERASDLNTLGILTMEKTNPNSPLTDNFDIILLIIVKEANHSWYVKHYESANETAALHIVTEETLLEWIDTSTYRRAVEWIINGRVVFDRNEYISNLKEKLRDFPLAKRNLRKAIEFGKLVKSFNEAKALFASQNYKDANSKILSSLHYLARLAVIEKGFYPEVTVWNQVKNIDLEIYKLYEEFIESREEISKRIELMIIAMDYVINNRAEVSAEHLLEIMRTKNEPWSYAELKNVPSIKPYTLDLSAIISYLEEKEIILAVLEETKGEEVFQRNYKISDF</sequence>
<dbReference type="Gene3D" id="1.20.120.330">
    <property type="entry name" value="Nucleotidyltransferases domain 2"/>
    <property type="match status" value="1"/>
</dbReference>
<dbReference type="InterPro" id="IPR041143">
    <property type="entry name" value="YgxA_HTH"/>
</dbReference>
<evidence type="ECO:0000313" key="4">
    <source>
        <dbReference type="EMBL" id="RKQ31416.1"/>
    </source>
</evidence>
<organism evidence="4 5">
    <name type="scientific">Oceanobacillus halophilus</name>
    <dbReference type="NCBI Taxonomy" id="930130"/>
    <lineage>
        <taxon>Bacteria</taxon>
        <taxon>Bacillati</taxon>
        <taxon>Bacillota</taxon>
        <taxon>Bacilli</taxon>
        <taxon>Bacillales</taxon>
        <taxon>Bacillaceae</taxon>
        <taxon>Oceanobacillus</taxon>
    </lineage>
</organism>
<dbReference type="InterPro" id="IPR036388">
    <property type="entry name" value="WH-like_DNA-bd_sf"/>
</dbReference>
<dbReference type="Pfam" id="PF22339">
    <property type="entry name" value="YgxA-like_sub_bind"/>
    <property type="match status" value="1"/>
</dbReference>
<dbReference type="InterPro" id="IPR043519">
    <property type="entry name" value="NT_sf"/>
</dbReference>
<dbReference type="EMBL" id="RBZP01000013">
    <property type="protein sequence ID" value="RKQ31416.1"/>
    <property type="molecule type" value="Genomic_DNA"/>
</dbReference>
<protein>
    <recommendedName>
        <fullName evidence="6">Nucleotidyltransferase-like domain-containing protein</fullName>
    </recommendedName>
</protein>
<evidence type="ECO:0008006" key="6">
    <source>
        <dbReference type="Google" id="ProtNLM"/>
    </source>
</evidence>
<evidence type="ECO:0000259" key="3">
    <source>
        <dbReference type="Pfam" id="PF22339"/>
    </source>
</evidence>
<accession>A0A494ZZD4</accession>
<dbReference type="InterPro" id="IPR029348">
    <property type="entry name" value="NTF-like"/>
</dbReference>
<gene>
    <name evidence="4" type="ORF">D8M06_14270</name>
</gene>
<dbReference type="Pfam" id="PF18576">
    <property type="entry name" value="HTH_52"/>
    <property type="match status" value="1"/>
</dbReference>
<dbReference type="OrthoDB" id="2350973at2"/>
<dbReference type="Gene3D" id="1.10.10.10">
    <property type="entry name" value="Winged helix-like DNA-binding domain superfamily/Winged helix DNA-binding domain"/>
    <property type="match status" value="1"/>
</dbReference>
<evidence type="ECO:0000259" key="2">
    <source>
        <dbReference type="Pfam" id="PF18576"/>
    </source>
</evidence>
<feature type="domain" description="Nucleotidyltransferase-like" evidence="1">
    <location>
        <begin position="1"/>
        <end position="118"/>
    </location>
</feature>
<keyword evidence="5" id="KW-1185">Reference proteome</keyword>
<dbReference type="Pfam" id="PF14540">
    <property type="entry name" value="NTF-like"/>
    <property type="match status" value="1"/>
</dbReference>
<comment type="caution">
    <text evidence="4">The sequence shown here is derived from an EMBL/GenBank/DDBJ whole genome shotgun (WGS) entry which is preliminary data.</text>
</comment>
<reference evidence="4 5" key="1">
    <citation type="journal article" date="2016" name="Int. J. Syst. Evol. Microbiol.">
        <title>Oceanobacillus halophilus sp. nov., a novel moderately halophilic bacterium from a hypersaline lake.</title>
        <authorList>
            <person name="Amoozegar M.A."/>
            <person name="Bagheri M."/>
            <person name="Makhdoumi A."/>
            <person name="Nikou M.M."/>
            <person name="Fazeli S.A.S."/>
            <person name="Schumann P."/>
            <person name="Sproer C."/>
            <person name="Sanchez-Porro C."/>
            <person name="Ventosa A."/>
        </authorList>
    </citation>
    <scope>NUCLEOTIDE SEQUENCE [LARGE SCALE GENOMIC DNA]</scope>
    <source>
        <strain evidence="4 5">DSM 23996</strain>
    </source>
</reference>
<dbReference type="AlphaFoldDB" id="A0A494ZZD4"/>